<feature type="chain" id="PRO_5019540877" description="Cytochrome P460 domain-containing protein" evidence="1">
    <location>
        <begin position="23"/>
        <end position="186"/>
    </location>
</feature>
<dbReference type="AlphaFoldDB" id="A0A420E8P9"/>
<comment type="caution">
    <text evidence="3">The sequence shown here is derived from an EMBL/GenBank/DDBJ whole genome shotgun (WGS) entry which is preliminary data.</text>
</comment>
<keyword evidence="1" id="KW-0732">Signal</keyword>
<dbReference type="RefSeq" id="WP_120355857.1">
    <property type="nucleotide sequence ID" value="NZ_RAQO01000008.1"/>
</dbReference>
<evidence type="ECO:0000313" key="3">
    <source>
        <dbReference type="EMBL" id="RKF15771.1"/>
    </source>
</evidence>
<feature type="signal peptide" evidence="1">
    <location>
        <begin position="1"/>
        <end position="22"/>
    </location>
</feature>
<dbReference type="InterPro" id="IPR038142">
    <property type="entry name" value="Cytochrome_P460_sp"/>
</dbReference>
<gene>
    <name evidence="3" type="ORF">DBZ36_15455</name>
</gene>
<evidence type="ECO:0000313" key="4">
    <source>
        <dbReference type="Proteomes" id="UP000286482"/>
    </source>
</evidence>
<dbReference type="Gene3D" id="3.50.70.20">
    <property type="entry name" value="Cytochrome P460"/>
    <property type="match status" value="1"/>
</dbReference>
<sequence length="186" mass="21141">MMLRIMILTSLLLCNYVTNSYASLADPADTFGELVDDTGTIAFPHAFQTQLVHLGTTAVVGENMLLKNLNGIYTQEASIEIYNQTGLWPDGTVFVKDVKHVSSERLSTGLVYHQQNNDIFFVMVKDTQQRFTQNQHWGEGWGWAMFGQAPEMNESPNRQFCQACHAPRESNDWLFTDQYPALLKQK</sequence>
<dbReference type="OrthoDB" id="511546at2"/>
<dbReference type="Proteomes" id="UP000286482">
    <property type="component" value="Unassembled WGS sequence"/>
</dbReference>
<evidence type="ECO:0000259" key="2">
    <source>
        <dbReference type="Pfam" id="PF16694"/>
    </source>
</evidence>
<name>A0A420E8P9_9ALTE</name>
<feature type="domain" description="Cytochrome P460" evidence="2">
    <location>
        <begin position="62"/>
        <end position="176"/>
    </location>
</feature>
<reference evidence="3 4" key="1">
    <citation type="submission" date="2018-09" db="EMBL/GenBank/DDBJ databases">
        <authorList>
            <person name="Wang Z."/>
        </authorList>
    </citation>
    <scope>NUCLEOTIDE SEQUENCE [LARGE SCALE GENOMIC DNA]</scope>
    <source>
        <strain evidence="3 4">ALS 81</strain>
    </source>
</reference>
<dbReference type="Pfam" id="PF16694">
    <property type="entry name" value="Cytochrome_P460"/>
    <property type="match status" value="1"/>
</dbReference>
<organism evidence="3 4">
    <name type="scientific">Alginatibacterium sediminis</name>
    <dbReference type="NCBI Taxonomy" id="2164068"/>
    <lineage>
        <taxon>Bacteria</taxon>
        <taxon>Pseudomonadati</taxon>
        <taxon>Pseudomonadota</taxon>
        <taxon>Gammaproteobacteria</taxon>
        <taxon>Alteromonadales</taxon>
        <taxon>Alteromonadaceae</taxon>
        <taxon>Alginatibacterium</taxon>
    </lineage>
</organism>
<evidence type="ECO:0000256" key="1">
    <source>
        <dbReference type="SAM" id="SignalP"/>
    </source>
</evidence>
<dbReference type="CDD" id="cd20750">
    <property type="entry name" value="cyt_c_I"/>
    <property type="match status" value="1"/>
</dbReference>
<protein>
    <recommendedName>
        <fullName evidence="2">Cytochrome P460 domain-containing protein</fullName>
    </recommendedName>
</protein>
<accession>A0A420E8P9</accession>
<proteinExistence type="predicted"/>
<dbReference type="EMBL" id="RAQO01000008">
    <property type="protein sequence ID" value="RKF15771.1"/>
    <property type="molecule type" value="Genomic_DNA"/>
</dbReference>
<keyword evidence="4" id="KW-1185">Reference proteome</keyword>
<dbReference type="InterPro" id="IPR032033">
    <property type="entry name" value="Cytochrome_P460"/>
</dbReference>